<protein>
    <submittedName>
        <fullName evidence="1">Uncharacterized protein</fullName>
    </submittedName>
</protein>
<proteinExistence type="predicted"/>
<accession>A0AAV6YJ78</accession>
<sequence length="100" mass="11195">MSQNSYTDLEVYKYMASDTGSASGDECPFYLSTWSSQGDCEEPPRRHLRSSAEVARTSDPTWVTPSSYAPQVPDFMASPVIRRDTAGLGPVDYFRFLVRT</sequence>
<keyword evidence="2" id="KW-1185">Reference proteome</keyword>
<reference evidence="1" key="1">
    <citation type="thesis" date="2020" institute="ProQuest LLC" country="789 East Eisenhower Parkway, Ann Arbor, MI, USA">
        <title>Comparative Genomics and Chromosome Evolution.</title>
        <authorList>
            <person name="Mudd A.B."/>
        </authorList>
    </citation>
    <scope>NUCLEOTIDE SEQUENCE</scope>
    <source>
        <strain evidence="1">237g6f4</strain>
        <tissue evidence="1">Blood</tissue>
    </source>
</reference>
<evidence type="ECO:0000313" key="1">
    <source>
        <dbReference type="EMBL" id="KAG8535247.1"/>
    </source>
</evidence>
<name>A0AAV6YJ78_ENGPU</name>
<dbReference type="AlphaFoldDB" id="A0AAV6YJ78"/>
<dbReference type="Proteomes" id="UP000824782">
    <property type="component" value="Unassembled WGS sequence"/>
</dbReference>
<dbReference type="EMBL" id="WNYA01073025">
    <property type="protein sequence ID" value="KAG8535247.1"/>
    <property type="molecule type" value="Genomic_DNA"/>
</dbReference>
<organism evidence="1 2">
    <name type="scientific">Engystomops pustulosus</name>
    <name type="common">Tungara frog</name>
    <name type="synonym">Physalaemus pustulosus</name>
    <dbReference type="NCBI Taxonomy" id="76066"/>
    <lineage>
        <taxon>Eukaryota</taxon>
        <taxon>Metazoa</taxon>
        <taxon>Chordata</taxon>
        <taxon>Craniata</taxon>
        <taxon>Vertebrata</taxon>
        <taxon>Euteleostomi</taxon>
        <taxon>Amphibia</taxon>
        <taxon>Batrachia</taxon>
        <taxon>Anura</taxon>
        <taxon>Neobatrachia</taxon>
        <taxon>Hyloidea</taxon>
        <taxon>Leptodactylidae</taxon>
        <taxon>Leiuperinae</taxon>
        <taxon>Engystomops</taxon>
    </lineage>
</organism>
<gene>
    <name evidence="1" type="ORF">GDO81_029033</name>
</gene>
<comment type="caution">
    <text evidence="1">The sequence shown here is derived from an EMBL/GenBank/DDBJ whole genome shotgun (WGS) entry which is preliminary data.</text>
</comment>
<evidence type="ECO:0000313" key="2">
    <source>
        <dbReference type="Proteomes" id="UP000824782"/>
    </source>
</evidence>